<gene>
    <name evidence="1" type="ORF">PCOR1329_LOCUS10027</name>
</gene>
<reference evidence="1" key="1">
    <citation type="submission" date="2023-10" db="EMBL/GenBank/DDBJ databases">
        <authorList>
            <person name="Chen Y."/>
            <person name="Shah S."/>
            <person name="Dougan E. K."/>
            <person name="Thang M."/>
            <person name="Chan C."/>
        </authorList>
    </citation>
    <scope>NUCLEOTIDE SEQUENCE [LARGE SCALE GENOMIC DNA]</scope>
</reference>
<organism evidence="1 2">
    <name type="scientific">Prorocentrum cordatum</name>
    <dbReference type="NCBI Taxonomy" id="2364126"/>
    <lineage>
        <taxon>Eukaryota</taxon>
        <taxon>Sar</taxon>
        <taxon>Alveolata</taxon>
        <taxon>Dinophyceae</taxon>
        <taxon>Prorocentrales</taxon>
        <taxon>Prorocentraceae</taxon>
        <taxon>Prorocentrum</taxon>
    </lineage>
</organism>
<sequence length="190" mass="21189">MVTTFLVPLTTRTPMIRMRRNSLRPRRARRRPRAWGGRPRAWMTGSRLEMLLPLVLREASLEAPGGSCCVKPMLLRLWKCVEAQETLTFRFRMGGPIALEARALLDPIVLLEAIVLLERMLVLLEAMWLEAIVVPFPRLGYASVLGVLGPALANSFAFAYASAVSNLLVVLTASSKQFDLECLDPTARVT</sequence>
<dbReference type="Proteomes" id="UP001189429">
    <property type="component" value="Unassembled WGS sequence"/>
</dbReference>
<keyword evidence="2" id="KW-1185">Reference proteome</keyword>
<proteinExistence type="predicted"/>
<evidence type="ECO:0000313" key="1">
    <source>
        <dbReference type="EMBL" id="CAK0802522.1"/>
    </source>
</evidence>
<accession>A0ABN9QGS0</accession>
<protein>
    <recommendedName>
        <fullName evidence="3">H(+)-exporting diphosphatase</fullName>
    </recommendedName>
</protein>
<evidence type="ECO:0000313" key="2">
    <source>
        <dbReference type="Proteomes" id="UP001189429"/>
    </source>
</evidence>
<comment type="caution">
    <text evidence="1">The sequence shown here is derived from an EMBL/GenBank/DDBJ whole genome shotgun (WGS) entry which is preliminary data.</text>
</comment>
<name>A0ABN9QGS0_9DINO</name>
<dbReference type="EMBL" id="CAUYUJ010002824">
    <property type="protein sequence ID" value="CAK0802522.1"/>
    <property type="molecule type" value="Genomic_DNA"/>
</dbReference>
<evidence type="ECO:0008006" key="3">
    <source>
        <dbReference type="Google" id="ProtNLM"/>
    </source>
</evidence>